<dbReference type="Proteomes" id="UP001472677">
    <property type="component" value="Unassembled WGS sequence"/>
</dbReference>
<evidence type="ECO:0000313" key="2">
    <source>
        <dbReference type="EMBL" id="KAK8492109.1"/>
    </source>
</evidence>
<organism evidence="2 3">
    <name type="scientific">Hibiscus sabdariffa</name>
    <name type="common">roselle</name>
    <dbReference type="NCBI Taxonomy" id="183260"/>
    <lineage>
        <taxon>Eukaryota</taxon>
        <taxon>Viridiplantae</taxon>
        <taxon>Streptophyta</taxon>
        <taxon>Embryophyta</taxon>
        <taxon>Tracheophyta</taxon>
        <taxon>Spermatophyta</taxon>
        <taxon>Magnoliopsida</taxon>
        <taxon>eudicotyledons</taxon>
        <taxon>Gunneridae</taxon>
        <taxon>Pentapetalae</taxon>
        <taxon>rosids</taxon>
        <taxon>malvids</taxon>
        <taxon>Malvales</taxon>
        <taxon>Malvaceae</taxon>
        <taxon>Malvoideae</taxon>
        <taxon>Hibiscus</taxon>
    </lineage>
</organism>
<evidence type="ECO:0000256" key="1">
    <source>
        <dbReference type="SAM" id="Phobius"/>
    </source>
</evidence>
<reference evidence="2 3" key="1">
    <citation type="journal article" date="2024" name="G3 (Bethesda)">
        <title>Genome assembly of Hibiscus sabdariffa L. provides insights into metabolisms of medicinal natural products.</title>
        <authorList>
            <person name="Kim T."/>
        </authorList>
    </citation>
    <scope>NUCLEOTIDE SEQUENCE [LARGE SCALE GENOMIC DNA]</scope>
    <source>
        <strain evidence="2">TK-2024</strain>
        <tissue evidence="2">Old leaves</tissue>
    </source>
</reference>
<keyword evidence="3" id="KW-1185">Reference proteome</keyword>
<gene>
    <name evidence="2" type="ORF">V6N12_011654</name>
</gene>
<protein>
    <submittedName>
        <fullName evidence="2">Uncharacterized protein</fullName>
    </submittedName>
</protein>
<keyword evidence="1" id="KW-0812">Transmembrane</keyword>
<evidence type="ECO:0000313" key="3">
    <source>
        <dbReference type="Proteomes" id="UP001472677"/>
    </source>
</evidence>
<dbReference type="EMBL" id="JBBPBM010000744">
    <property type="protein sequence ID" value="KAK8492109.1"/>
    <property type="molecule type" value="Genomic_DNA"/>
</dbReference>
<proteinExistence type="predicted"/>
<keyword evidence="1" id="KW-1133">Transmembrane helix</keyword>
<accession>A0ABR2AFY9</accession>
<name>A0ABR2AFY9_9ROSI</name>
<comment type="caution">
    <text evidence="2">The sequence shown here is derived from an EMBL/GenBank/DDBJ whole genome shotgun (WGS) entry which is preliminary data.</text>
</comment>
<keyword evidence="1" id="KW-0472">Membrane</keyword>
<feature type="transmembrane region" description="Helical" evidence="1">
    <location>
        <begin position="91"/>
        <end position="113"/>
    </location>
</feature>
<sequence>MVSTVTLSLGALIRRASSASPLPTNRLLVGPGTLLVTYGRKFGYCMYHNTYGSSCGLPMGNVFSPMMREHVEVSLRVHLAGVAVVTERLHFIFYLTALLLVMSGHKFYHLIIIKLFSVSRLRNGSCRTPTTQQFMAILTLLGSASPHSLGSYVSGGMITSSQITARLLLRFFRLALPGRPIFLLLNLVSDYSPIRSPLKLVHEISLLCSRAWFTKLSWIPR</sequence>